<dbReference type="PANTHER" id="PTHR30093">
    <property type="entry name" value="GENERAL SECRETION PATHWAY PROTEIN G"/>
    <property type="match status" value="1"/>
</dbReference>
<dbReference type="PANTHER" id="PTHR30093:SF44">
    <property type="entry name" value="TYPE II SECRETION SYSTEM CORE PROTEIN G"/>
    <property type="match status" value="1"/>
</dbReference>
<dbReference type="InterPro" id="IPR000983">
    <property type="entry name" value="Bac_GSPG_pilin"/>
</dbReference>
<dbReference type="NCBIfam" id="TIGR02532">
    <property type="entry name" value="IV_pilin_GFxxxE"/>
    <property type="match status" value="1"/>
</dbReference>
<proteinExistence type="predicted"/>
<gene>
    <name evidence="7" type="ORF">HYY65_11485</name>
</gene>
<dbReference type="AlphaFoldDB" id="A0A932M1B4"/>
<dbReference type="GO" id="GO:0016020">
    <property type="term" value="C:membrane"/>
    <property type="evidence" value="ECO:0007669"/>
    <property type="project" value="UniProtKB-SubCell"/>
</dbReference>
<keyword evidence="3 6" id="KW-0812">Transmembrane</keyword>
<evidence type="ECO:0000256" key="6">
    <source>
        <dbReference type="SAM" id="Phobius"/>
    </source>
</evidence>
<name>A0A932M1B4_UNCTE</name>
<accession>A0A932M1B4</accession>
<evidence type="ECO:0000256" key="1">
    <source>
        <dbReference type="ARBA" id="ARBA00004167"/>
    </source>
</evidence>
<comment type="caution">
    <text evidence="7">The sequence shown here is derived from an EMBL/GenBank/DDBJ whole genome shotgun (WGS) entry which is preliminary data.</text>
</comment>
<keyword evidence="5 6" id="KW-0472">Membrane</keyword>
<dbReference type="InterPro" id="IPR045584">
    <property type="entry name" value="Pilin-like"/>
</dbReference>
<evidence type="ECO:0000256" key="3">
    <source>
        <dbReference type="ARBA" id="ARBA00022692"/>
    </source>
</evidence>
<evidence type="ECO:0000256" key="5">
    <source>
        <dbReference type="ARBA" id="ARBA00023136"/>
    </source>
</evidence>
<dbReference type="InterPro" id="IPR012902">
    <property type="entry name" value="N_methyl_site"/>
</dbReference>
<feature type="transmembrane region" description="Helical" evidence="6">
    <location>
        <begin position="12"/>
        <end position="31"/>
    </location>
</feature>
<keyword evidence="4 6" id="KW-1133">Transmembrane helix</keyword>
<reference evidence="7" key="1">
    <citation type="submission" date="2020-07" db="EMBL/GenBank/DDBJ databases">
        <title>Huge and variable diversity of episymbiotic CPR bacteria and DPANN archaea in groundwater ecosystems.</title>
        <authorList>
            <person name="He C.Y."/>
            <person name="Keren R."/>
            <person name="Whittaker M."/>
            <person name="Farag I.F."/>
            <person name="Doudna J."/>
            <person name="Cate J.H.D."/>
            <person name="Banfield J.F."/>
        </authorList>
    </citation>
    <scope>NUCLEOTIDE SEQUENCE</scope>
    <source>
        <strain evidence="7">NC_groundwater_717_Ag_S-0.2um_59_8</strain>
    </source>
</reference>
<evidence type="ECO:0000256" key="4">
    <source>
        <dbReference type="ARBA" id="ARBA00022989"/>
    </source>
</evidence>
<keyword evidence="2" id="KW-0488">Methylation</keyword>
<dbReference type="SUPFAM" id="SSF54523">
    <property type="entry name" value="Pili subunits"/>
    <property type="match status" value="1"/>
</dbReference>
<organism evidence="7 8">
    <name type="scientific">Tectimicrobiota bacterium</name>
    <dbReference type="NCBI Taxonomy" id="2528274"/>
    <lineage>
        <taxon>Bacteria</taxon>
        <taxon>Pseudomonadati</taxon>
        <taxon>Nitrospinota/Tectimicrobiota group</taxon>
        <taxon>Candidatus Tectimicrobiota</taxon>
    </lineage>
</organism>
<dbReference type="Proteomes" id="UP000741360">
    <property type="component" value="Unassembled WGS sequence"/>
</dbReference>
<dbReference type="EMBL" id="JACPSX010000218">
    <property type="protein sequence ID" value="MBI3015652.1"/>
    <property type="molecule type" value="Genomic_DNA"/>
</dbReference>
<comment type="subcellular location">
    <subcellularLocation>
        <location evidence="1">Membrane</location>
        <topology evidence="1">Single-pass membrane protein</topology>
    </subcellularLocation>
</comment>
<dbReference type="GO" id="GO:0015627">
    <property type="term" value="C:type II protein secretion system complex"/>
    <property type="evidence" value="ECO:0007669"/>
    <property type="project" value="InterPro"/>
</dbReference>
<protein>
    <submittedName>
        <fullName evidence="7">Prepilin-type N-terminal cleavage/methylation domain-containing protein</fullName>
    </submittedName>
</protein>
<dbReference type="PROSITE" id="PS00409">
    <property type="entry name" value="PROKAR_NTER_METHYL"/>
    <property type="match status" value="1"/>
</dbReference>
<dbReference type="Gene3D" id="3.30.700.10">
    <property type="entry name" value="Glycoprotein, Type 4 Pilin"/>
    <property type="match status" value="1"/>
</dbReference>
<dbReference type="GO" id="GO:0015628">
    <property type="term" value="P:protein secretion by the type II secretion system"/>
    <property type="evidence" value="ECO:0007669"/>
    <property type="project" value="InterPro"/>
</dbReference>
<evidence type="ECO:0000313" key="8">
    <source>
        <dbReference type="Proteomes" id="UP000741360"/>
    </source>
</evidence>
<dbReference type="PRINTS" id="PR00813">
    <property type="entry name" value="BCTERIALGSPG"/>
</dbReference>
<dbReference type="Pfam" id="PF07963">
    <property type="entry name" value="N_methyl"/>
    <property type="match status" value="1"/>
</dbReference>
<evidence type="ECO:0000313" key="7">
    <source>
        <dbReference type="EMBL" id="MBI3015652.1"/>
    </source>
</evidence>
<evidence type="ECO:0000256" key="2">
    <source>
        <dbReference type="ARBA" id="ARBA00022481"/>
    </source>
</evidence>
<sequence length="172" mass="17183">MSGEKGFTLIELMIVVAIIGILAAIAIPNFLRYQLKAKTAEAKVNLGAIKTSEESYRAENDIYFPAAASPAVAGVDTAKLAFVTNAGFTAIGFAPSGNVYYSYAVDSAAASQAALADGGGFAAATGAGGTTAPLLGYTATATGDLDGDNANQIYGLTNGGANVARSGAANVF</sequence>